<comment type="caution">
    <text evidence="11">The sequence shown here is derived from an EMBL/GenBank/DDBJ whole genome shotgun (WGS) entry which is preliminary data.</text>
</comment>
<dbReference type="InterPro" id="IPR024932">
    <property type="entry name" value="ApbE"/>
</dbReference>
<evidence type="ECO:0000256" key="5">
    <source>
        <dbReference type="ARBA" id="ARBA00022679"/>
    </source>
</evidence>
<name>A0A8J3VPE6_9ACTN</name>
<comment type="catalytic activity">
    <reaction evidence="10">
        <text>L-threonyl-[protein] + FAD = FMN-L-threonyl-[protein] + AMP + H(+)</text>
        <dbReference type="Rhea" id="RHEA:36847"/>
        <dbReference type="Rhea" id="RHEA-COMP:11060"/>
        <dbReference type="Rhea" id="RHEA-COMP:11061"/>
        <dbReference type="ChEBI" id="CHEBI:15378"/>
        <dbReference type="ChEBI" id="CHEBI:30013"/>
        <dbReference type="ChEBI" id="CHEBI:57692"/>
        <dbReference type="ChEBI" id="CHEBI:74257"/>
        <dbReference type="ChEBI" id="CHEBI:456215"/>
        <dbReference type="EC" id="2.7.1.180"/>
    </reaction>
</comment>
<keyword evidence="6" id="KW-0479">Metal-binding</keyword>
<evidence type="ECO:0000256" key="2">
    <source>
        <dbReference type="ARBA" id="ARBA00011955"/>
    </source>
</evidence>
<organism evidence="11 12">
    <name type="scientific">Rugosimonospora africana</name>
    <dbReference type="NCBI Taxonomy" id="556532"/>
    <lineage>
        <taxon>Bacteria</taxon>
        <taxon>Bacillati</taxon>
        <taxon>Actinomycetota</taxon>
        <taxon>Actinomycetes</taxon>
        <taxon>Micromonosporales</taxon>
        <taxon>Micromonosporaceae</taxon>
        <taxon>Rugosimonospora</taxon>
    </lineage>
</organism>
<reference evidence="11" key="1">
    <citation type="submission" date="2021-01" db="EMBL/GenBank/DDBJ databases">
        <title>Whole genome shotgun sequence of Rugosimonospora africana NBRC 104875.</title>
        <authorList>
            <person name="Komaki H."/>
            <person name="Tamura T."/>
        </authorList>
    </citation>
    <scope>NUCLEOTIDE SEQUENCE</scope>
    <source>
        <strain evidence="11">NBRC 104875</strain>
    </source>
</reference>
<gene>
    <name evidence="11" type="primary">apbE_1</name>
    <name evidence="11" type="ORF">Raf01_13700</name>
</gene>
<keyword evidence="8" id="KW-0460">Magnesium</keyword>
<evidence type="ECO:0000256" key="8">
    <source>
        <dbReference type="ARBA" id="ARBA00022842"/>
    </source>
</evidence>
<evidence type="ECO:0000256" key="1">
    <source>
        <dbReference type="ARBA" id="ARBA00001946"/>
    </source>
</evidence>
<dbReference type="InterPro" id="IPR003374">
    <property type="entry name" value="ApbE-like_sf"/>
</dbReference>
<evidence type="ECO:0000256" key="3">
    <source>
        <dbReference type="ARBA" id="ARBA00016337"/>
    </source>
</evidence>
<dbReference type="Gene3D" id="3.10.520.10">
    <property type="entry name" value="ApbE-like domains"/>
    <property type="match status" value="2"/>
</dbReference>
<accession>A0A8J3VPE6</accession>
<evidence type="ECO:0000256" key="9">
    <source>
        <dbReference type="ARBA" id="ARBA00031306"/>
    </source>
</evidence>
<evidence type="ECO:0000256" key="4">
    <source>
        <dbReference type="ARBA" id="ARBA00022630"/>
    </source>
</evidence>
<dbReference type="Pfam" id="PF02424">
    <property type="entry name" value="ApbE"/>
    <property type="match status" value="2"/>
</dbReference>
<dbReference type="EMBL" id="BONZ01000013">
    <property type="protein sequence ID" value="GIH13198.1"/>
    <property type="molecule type" value="Genomic_DNA"/>
</dbReference>
<dbReference type="EC" id="2.7.1.180" evidence="2"/>
<keyword evidence="7" id="KW-0274">FAD</keyword>
<protein>
    <recommendedName>
        <fullName evidence="3">FAD:protein FMN transferase</fullName>
        <ecNumber evidence="2">2.7.1.180</ecNumber>
    </recommendedName>
    <alternativeName>
        <fullName evidence="9">Flavin transferase</fullName>
    </alternativeName>
</protein>
<dbReference type="PANTHER" id="PTHR30040:SF2">
    <property type="entry name" value="FAD:PROTEIN FMN TRANSFERASE"/>
    <property type="match status" value="1"/>
</dbReference>
<keyword evidence="5 11" id="KW-0808">Transferase</keyword>
<dbReference type="AlphaFoldDB" id="A0A8J3VPE6"/>
<comment type="cofactor">
    <cofactor evidence="1">
        <name>Mg(2+)</name>
        <dbReference type="ChEBI" id="CHEBI:18420"/>
    </cofactor>
</comment>
<evidence type="ECO:0000313" key="11">
    <source>
        <dbReference type="EMBL" id="GIH13198.1"/>
    </source>
</evidence>
<dbReference type="PANTHER" id="PTHR30040">
    <property type="entry name" value="THIAMINE BIOSYNTHESIS LIPOPROTEIN APBE"/>
    <property type="match status" value="1"/>
</dbReference>
<dbReference type="GO" id="GO:0046872">
    <property type="term" value="F:metal ion binding"/>
    <property type="evidence" value="ECO:0007669"/>
    <property type="project" value="UniProtKB-KW"/>
</dbReference>
<dbReference type="Proteomes" id="UP000642748">
    <property type="component" value="Unassembled WGS sequence"/>
</dbReference>
<sequence length="234" mass="25019">MGMPVSLQLPDLPEAGALADQAFDWLRQVDAVFSTYREDSEVSRLNRAALRSPGPELAAVLERCAELWRETDGYFDVYATGRLDPSGYVKGWAVQVASDRLVAAGATDHFLNAGGDLCARGRAEDRGWRVGIQHPFEPDRVAWVLEVTDLAVATSGRYARGDHIIDPRTGRPATALASVTVVGPDLGTADAYATAAMAMGEAGLTWLARLDGYGSAAITSDGRAYRSPDLPVVP</sequence>
<keyword evidence="4" id="KW-0285">Flavoprotein</keyword>
<dbReference type="GO" id="GO:0016740">
    <property type="term" value="F:transferase activity"/>
    <property type="evidence" value="ECO:0007669"/>
    <property type="project" value="UniProtKB-KW"/>
</dbReference>
<evidence type="ECO:0000256" key="6">
    <source>
        <dbReference type="ARBA" id="ARBA00022723"/>
    </source>
</evidence>
<dbReference type="SUPFAM" id="SSF143631">
    <property type="entry name" value="ApbE-like"/>
    <property type="match status" value="1"/>
</dbReference>
<keyword evidence="12" id="KW-1185">Reference proteome</keyword>
<evidence type="ECO:0000256" key="7">
    <source>
        <dbReference type="ARBA" id="ARBA00022827"/>
    </source>
</evidence>
<proteinExistence type="predicted"/>
<evidence type="ECO:0000256" key="10">
    <source>
        <dbReference type="ARBA" id="ARBA00048540"/>
    </source>
</evidence>
<evidence type="ECO:0000313" key="12">
    <source>
        <dbReference type="Proteomes" id="UP000642748"/>
    </source>
</evidence>